<evidence type="ECO:0000313" key="2">
    <source>
        <dbReference type="EMBL" id="MEP1057208.1"/>
    </source>
</evidence>
<organism evidence="2 3">
    <name type="scientific">Stenomitos frigidus AS-A4</name>
    <dbReference type="NCBI Taxonomy" id="2933935"/>
    <lineage>
        <taxon>Bacteria</taxon>
        <taxon>Bacillati</taxon>
        <taxon>Cyanobacteriota</taxon>
        <taxon>Cyanophyceae</taxon>
        <taxon>Leptolyngbyales</taxon>
        <taxon>Leptolyngbyaceae</taxon>
        <taxon>Stenomitos</taxon>
    </lineage>
</organism>
<gene>
    <name evidence="2" type="ORF">NDI38_02085</name>
</gene>
<accession>A0ABV0KDT3</accession>
<dbReference type="RefSeq" id="WP_190454123.1">
    <property type="nucleotide sequence ID" value="NZ_JAMPLM010000001.1"/>
</dbReference>
<comment type="caution">
    <text evidence="2">The sequence shown here is derived from an EMBL/GenBank/DDBJ whole genome shotgun (WGS) entry which is preliminary data.</text>
</comment>
<sequence>MPLVTLTIVMVATLALINLLVLPLDWLSALSLPTWLYLAGALALLSWCLDD</sequence>
<reference evidence="2 3" key="1">
    <citation type="submission" date="2022-04" db="EMBL/GenBank/DDBJ databases">
        <title>Positive selection, recombination, and allopatry shape intraspecific diversity of widespread and dominant cyanobacteria.</title>
        <authorList>
            <person name="Wei J."/>
            <person name="Shu W."/>
            <person name="Hu C."/>
        </authorList>
    </citation>
    <scope>NUCLEOTIDE SEQUENCE [LARGE SCALE GENOMIC DNA]</scope>
    <source>
        <strain evidence="2 3">AS-A4</strain>
    </source>
</reference>
<protein>
    <submittedName>
        <fullName evidence="2">Uncharacterized protein</fullName>
    </submittedName>
</protein>
<feature type="transmembrane region" description="Helical" evidence="1">
    <location>
        <begin position="29"/>
        <end position="49"/>
    </location>
</feature>
<evidence type="ECO:0000313" key="3">
    <source>
        <dbReference type="Proteomes" id="UP001476950"/>
    </source>
</evidence>
<dbReference type="EMBL" id="JAMPLM010000001">
    <property type="protein sequence ID" value="MEP1057208.1"/>
    <property type="molecule type" value="Genomic_DNA"/>
</dbReference>
<name>A0ABV0KDT3_9CYAN</name>
<dbReference type="Proteomes" id="UP001476950">
    <property type="component" value="Unassembled WGS sequence"/>
</dbReference>
<keyword evidence="3" id="KW-1185">Reference proteome</keyword>
<keyword evidence="1" id="KW-0472">Membrane</keyword>
<evidence type="ECO:0000256" key="1">
    <source>
        <dbReference type="SAM" id="Phobius"/>
    </source>
</evidence>
<proteinExistence type="predicted"/>
<keyword evidence="1" id="KW-0812">Transmembrane</keyword>
<keyword evidence="1" id="KW-1133">Transmembrane helix</keyword>